<feature type="compositionally biased region" description="Basic and acidic residues" evidence="5">
    <location>
        <begin position="285"/>
        <end position="295"/>
    </location>
</feature>
<feature type="compositionally biased region" description="Acidic residues" evidence="5">
    <location>
        <begin position="196"/>
        <end position="205"/>
    </location>
</feature>
<feature type="compositionally biased region" description="Pro residues" evidence="5">
    <location>
        <begin position="44"/>
        <end position="53"/>
    </location>
</feature>
<feature type="region of interest" description="Disordered" evidence="5">
    <location>
        <begin position="258"/>
        <end position="362"/>
    </location>
</feature>
<dbReference type="GO" id="GO:0010605">
    <property type="term" value="P:negative regulation of macromolecule metabolic process"/>
    <property type="evidence" value="ECO:0007669"/>
    <property type="project" value="UniProtKB-ARBA"/>
</dbReference>
<evidence type="ECO:0000256" key="4">
    <source>
        <dbReference type="ARBA" id="ARBA00022842"/>
    </source>
</evidence>
<dbReference type="GO" id="GO:0031499">
    <property type="term" value="C:TRAMP complex"/>
    <property type="evidence" value="ECO:0007669"/>
    <property type="project" value="TreeGrafter"/>
</dbReference>
<dbReference type="Pfam" id="PF03828">
    <property type="entry name" value="PAP_assoc"/>
    <property type="match status" value="1"/>
</dbReference>
<feature type="domain" description="Poly(A) RNA polymerase mitochondrial-like central palm" evidence="7">
    <location>
        <begin position="402"/>
        <end position="542"/>
    </location>
</feature>
<dbReference type="GO" id="GO:0031123">
    <property type="term" value="P:RNA 3'-end processing"/>
    <property type="evidence" value="ECO:0007669"/>
    <property type="project" value="TreeGrafter"/>
</dbReference>
<feature type="region of interest" description="Disordered" evidence="5">
    <location>
        <begin position="756"/>
        <end position="796"/>
    </location>
</feature>
<dbReference type="InterPro" id="IPR054708">
    <property type="entry name" value="MTPAP-like_central"/>
</dbReference>
<feature type="compositionally biased region" description="Basic and acidic residues" evidence="5">
    <location>
        <begin position="11"/>
        <end position="43"/>
    </location>
</feature>
<dbReference type="GO" id="GO:0005730">
    <property type="term" value="C:nucleolus"/>
    <property type="evidence" value="ECO:0007669"/>
    <property type="project" value="TreeGrafter"/>
</dbReference>
<dbReference type="PANTHER" id="PTHR23092">
    <property type="entry name" value="POLY(A) RNA POLYMERASE"/>
    <property type="match status" value="1"/>
</dbReference>
<comment type="similarity">
    <text evidence="1">Belongs to the DNA polymerase type-B-like family.</text>
</comment>
<dbReference type="EC" id="2.7.7.19" evidence="2"/>
<name>A0A6H0XKE4_9PEZI</name>
<feature type="compositionally biased region" description="Basic residues" evidence="5">
    <location>
        <begin position="763"/>
        <end position="796"/>
    </location>
</feature>
<dbReference type="InterPro" id="IPR002058">
    <property type="entry name" value="PAP_assoc"/>
</dbReference>
<dbReference type="PANTHER" id="PTHR23092:SF15">
    <property type="entry name" value="INACTIVE NON-CANONICAL POLY(A) RNA POLYMERASE PROTEIN TRF4-2-RELATED"/>
    <property type="match status" value="1"/>
</dbReference>
<evidence type="ECO:0000256" key="3">
    <source>
        <dbReference type="ARBA" id="ARBA00022723"/>
    </source>
</evidence>
<dbReference type="SUPFAM" id="SSF81301">
    <property type="entry name" value="Nucleotidyltransferase"/>
    <property type="match status" value="1"/>
</dbReference>
<dbReference type="OrthoDB" id="273917at2759"/>
<gene>
    <name evidence="8" type="ORF">AMS68_000719</name>
</gene>
<keyword evidence="9" id="KW-1185">Reference proteome</keyword>
<accession>A0A6H0XKE4</accession>
<feature type="compositionally biased region" description="Basic and acidic residues" evidence="5">
    <location>
        <begin position="161"/>
        <end position="175"/>
    </location>
</feature>
<organism evidence="8 9">
    <name type="scientific">Peltaster fructicola</name>
    <dbReference type="NCBI Taxonomy" id="286661"/>
    <lineage>
        <taxon>Eukaryota</taxon>
        <taxon>Fungi</taxon>
        <taxon>Dikarya</taxon>
        <taxon>Ascomycota</taxon>
        <taxon>Pezizomycotina</taxon>
        <taxon>Dothideomycetes</taxon>
        <taxon>Dothideomycetes incertae sedis</taxon>
        <taxon>Peltaster</taxon>
    </lineage>
</organism>
<feature type="region of interest" description="Disordered" evidence="5">
    <location>
        <begin position="1"/>
        <end position="242"/>
    </location>
</feature>
<dbReference type="InterPro" id="IPR045862">
    <property type="entry name" value="Trf4-like"/>
</dbReference>
<dbReference type="AlphaFoldDB" id="A0A6H0XKE4"/>
<evidence type="ECO:0000256" key="5">
    <source>
        <dbReference type="SAM" id="MobiDB-lite"/>
    </source>
</evidence>
<dbReference type="GO" id="GO:0003729">
    <property type="term" value="F:mRNA binding"/>
    <property type="evidence" value="ECO:0007669"/>
    <property type="project" value="TreeGrafter"/>
</dbReference>
<evidence type="ECO:0000256" key="1">
    <source>
        <dbReference type="ARBA" id="ARBA00008593"/>
    </source>
</evidence>
<feature type="compositionally biased region" description="Basic and acidic residues" evidence="5">
    <location>
        <begin position="258"/>
        <end position="272"/>
    </location>
</feature>
<keyword evidence="3" id="KW-0479">Metal-binding</keyword>
<dbReference type="GO" id="GO:0046872">
    <property type="term" value="F:metal ion binding"/>
    <property type="evidence" value="ECO:0007669"/>
    <property type="project" value="UniProtKB-KW"/>
</dbReference>
<proteinExistence type="inferred from homology"/>
<dbReference type="EMBL" id="CP051139">
    <property type="protein sequence ID" value="QIW95201.1"/>
    <property type="molecule type" value="Genomic_DNA"/>
</dbReference>
<feature type="compositionally biased region" description="Basic and acidic residues" evidence="5">
    <location>
        <begin position="335"/>
        <end position="351"/>
    </location>
</feature>
<dbReference type="Proteomes" id="UP000503462">
    <property type="component" value="Chromosome 1"/>
</dbReference>
<feature type="domain" description="PAP-associated" evidence="6">
    <location>
        <begin position="622"/>
        <end position="676"/>
    </location>
</feature>
<dbReference type="GO" id="GO:1990817">
    <property type="term" value="F:poly(A) RNA polymerase activity"/>
    <property type="evidence" value="ECO:0007669"/>
    <property type="project" value="UniProtKB-EC"/>
</dbReference>
<dbReference type="Gene3D" id="1.10.1410.10">
    <property type="match status" value="1"/>
</dbReference>
<dbReference type="Gene3D" id="3.30.460.10">
    <property type="entry name" value="Beta Polymerase, domain 2"/>
    <property type="match status" value="1"/>
</dbReference>
<evidence type="ECO:0000313" key="9">
    <source>
        <dbReference type="Proteomes" id="UP000503462"/>
    </source>
</evidence>
<feature type="compositionally biased region" description="Basic and acidic residues" evidence="5">
    <location>
        <begin position="57"/>
        <end position="73"/>
    </location>
</feature>
<evidence type="ECO:0000313" key="8">
    <source>
        <dbReference type="EMBL" id="QIW95201.1"/>
    </source>
</evidence>
<evidence type="ECO:0000256" key="2">
    <source>
        <dbReference type="ARBA" id="ARBA00012388"/>
    </source>
</evidence>
<reference evidence="8 9" key="1">
    <citation type="journal article" date="2016" name="Sci. Rep.">
        <title>Peltaster fructicola genome reveals evolution from an invasive phytopathogen to an ectophytic parasite.</title>
        <authorList>
            <person name="Xu C."/>
            <person name="Chen H."/>
            <person name="Gleason M.L."/>
            <person name="Xu J.R."/>
            <person name="Liu H."/>
            <person name="Zhang R."/>
            <person name="Sun G."/>
        </authorList>
    </citation>
    <scope>NUCLEOTIDE SEQUENCE [LARGE SCALE GENOMIC DNA]</scope>
    <source>
        <strain evidence="8 9">LNHT1506</strain>
    </source>
</reference>
<feature type="compositionally biased region" description="Low complexity" evidence="5">
    <location>
        <begin position="296"/>
        <end position="306"/>
    </location>
</feature>
<protein>
    <recommendedName>
        <fullName evidence="2">polynucleotide adenylyltransferase</fullName>
        <ecNumber evidence="2">2.7.7.19</ecNumber>
    </recommendedName>
</protein>
<dbReference type="Pfam" id="PF22600">
    <property type="entry name" value="MTPAP-like_central"/>
    <property type="match status" value="1"/>
</dbReference>
<sequence length="796" mass="89374">MGDSYRPARGSSRDRQPRRGFHYYDRDRDRTTYPGDSEHDYRRQPPPRYPSPPNQTHEPRRDHYEPRRKDHESGGYGSLAYGGRASDFKFKGASQHNSSAARPEEHFTFAANGPPAPSFPPESHYAGRDGSRPRGGKSTSGRGRNSKHNNDRPYQRRRPKPAHERDLLNRDRRSSTPEQLEGMNIDAQPRFKDIDDMSDSSESDSDGPQAKRAKLAASADRPKWSNPDPYTALPPPDAISGPKRDIVQVIRKAKAEQLKDDAVNSAVKKNEDFISFDVSDSEPPSPRRYDDDRVSVESGEISGGVSLREHYGYPKQPKRSLESRIDAPPSFAAKHSRDSSDRSHGHVDRPDSYMAAAGTHKRKRHDTLLDTGILADWQPQAGRNPTPWYRANEAIFEPGSRLHQEINDFYNYVQPLEQEEVVRLDLVRRISDTVQMWGDSRGQRDLEVHVFGSFASGLYLPDADMDIVVLSKSFRRDGKPVIGVGGGSSMSPRSLGSQLQRAGIVRPGTLVCIMGARVPLIKFVDALTGIKVDISFENASGLVAISTFDEWKEKYPAMPVLVVLIKQLLAMHGQNEVHSGGIGGFSIICLVVSMLQHQSKIVTKVVTKTMEPPAEPAKLEYSDLLMRFLELYGVRFDYRSTGIIMEPPEYYDKQNDARVHAQDDRLTIVDPNNPSNDISGGSRNIAEVFSIFSHAHARIQQLLADLYQGRKPAGSILGCCWAANYASFDRQRKTLLSVYDAVMDEGSPPGLLKVPAFNDKHFQPRPRQKKAATGHRRRAPSPRRHASRKHVPWQER</sequence>
<keyword evidence="4" id="KW-0460">Magnesium</keyword>
<dbReference type="SUPFAM" id="SSF81631">
    <property type="entry name" value="PAP/OAS1 substrate-binding domain"/>
    <property type="match status" value="1"/>
</dbReference>
<evidence type="ECO:0000259" key="7">
    <source>
        <dbReference type="Pfam" id="PF22600"/>
    </source>
</evidence>
<dbReference type="CDD" id="cd05402">
    <property type="entry name" value="NT_PAP_TUTase"/>
    <property type="match status" value="1"/>
</dbReference>
<dbReference type="InterPro" id="IPR043519">
    <property type="entry name" value="NT_sf"/>
</dbReference>
<evidence type="ECO:0000259" key="6">
    <source>
        <dbReference type="Pfam" id="PF03828"/>
    </source>
</evidence>
<dbReference type="GO" id="GO:0043634">
    <property type="term" value="P:polyadenylation-dependent ncRNA catabolic process"/>
    <property type="evidence" value="ECO:0007669"/>
    <property type="project" value="TreeGrafter"/>
</dbReference>